<proteinExistence type="predicted"/>
<sequence length="102" mass="11283">MAASCSQVLPRCLSALTSRNAKCLEKVCADLIRGFTEKDLKAKGPVGVTSKALWEPTLCGERYCGTSESRLTKFWNTTHQTSQLWKRTRFGSLMLPSQVTVA</sequence>
<name>A0A803T7B7_ANOCA</name>
<keyword evidence="2" id="KW-1185">Reference proteome</keyword>
<reference evidence="1" key="3">
    <citation type="submission" date="2025-09" db="UniProtKB">
        <authorList>
            <consortium name="Ensembl"/>
        </authorList>
    </citation>
    <scope>IDENTIFICATION</scope>
</reference>
<evidence type="ECO:0000313" key="2">
    <source>
        <dbReference type="Proteomes" id="UP000001646"/>
    </source>
</evidence>
<reference evidence="1" key="1">
    <citation type="submission" date="2009-12" db="EMBL/GenBank/DDBJ databases">
        <title>The Genome Sequence of Anolis carolinensis (Green Anole Lizard).</title>
        <authorList>
            <consortium name="The Genome Sequencing Platform"/>
            <person name="Di Palma F."/>
            <person name="Alfoldi J."/>
            <person name="Heiman D."/>
            <person name="Young S."/>
            <person name="Grabherr M."/>
            <person name="Johnson J."/>
            <person name="Lander E.S."/>
            <person name="Lindblad-Toh K."/>
        </authorList>
    </citation>
    <scope>NUCLEOTIDE SEQUENCE [LARGE SCALE GENOMIC DNA]</scope>
    <source>
        <strain evidence="1">JBL SC #1</strain>
    </source>
</reference>
<dbReference type="Gene3D" id="3.30.70.600">
    <property type="entry name" value="Ribosomal protein S10 domain"/>
    <property type="match status" value="1"/>
</dbReference>
<dbReference type="InterPro" id="IPR036838">
    <property type="entry name" value="Ribosomal_uS10_dom_sf"/>
</dbReference>
<dbReference type="Ensembl" id="ENSACAT00000040006.1">
    <property type="protein sequence ID" value="ENSACAP00000031107.1"/>
    <property type="gene ID" value="ENSACAG00000035779.1"/>
</dbReference>
<reference evidence="1" key="2">
    <citation type="submission" date="2025-08" db="UniProtKB">
        <authorList>
            <consortium name="Ensembl"/>
        </authorList>
    </citation>
    <scope>IDENTIFICATION</scope>
</reference>
<organism evidence="1 2">
    <name type="scientific">Anolis carolinensis</name>
    <name type="common">Green anole</name>
    <name type="synonym">American chameleon</name>
    <dbReference type="NCBI Taxonomy" id="28377"/>
    <lineage>
        <taxon>Eukaryota</taxon>
        <taxon>Metazoa</taxon>
        <taxon>Chordata</taxon>
        <taxon>Craniata</taxon>
        <taxon>Vertebrata</taxon>
        <taxon>Euteleostomi</taxon>
        <taxon>Lepidosauria</taxon>
        <taxon>Squamata</taxon>
        <taxon>Bifurcata</taxon>
        <taxon>Unidentata</taxon>
        <taxon>Episquamata</taxon>
        <taxon>Toxicofera</taxon>
        <taxon>Iguania</taxon>
        <taxon>Dactyloidae</taxon>
        <taxon>Anolis</taxon>
    </lineage>
</organism>
<dbReference type="AlphaFoldDB" id="A0A803T7B7"/>
<accession>A0A803T7B7</accession>
<evidence type="ECO:0000313" key="1">
    <source>
        <dbReference type="Ensembl" id="ENSACAP00000031107.1"/>
    </source>
</evidence>
<protein>
    <submittedName>
        <fullName evidence="1">Uncharacterized protein</fullName>
    </submittedName>
</protein>
<dbReference type="Proteomes" id="UP000001646">
    <property type="component" value="Unplaced"/>
</dbReference>
<dbReference type="InParanoid" id="A0A803T7B7"/>